<dbReference type="InterPro" id="IPR006566">
    <property type="entry name" value="FBD"/>
</dbReference>
<evidence type="ECO:0000313" key="5">
    <source>
        <dbReference type="Proteomes" id="UP000000226"/>
    </source>
</evidence>
<sequence>MENPDLIGNLSNEIKIMILSKLSIDEAVRCSVLSKRWEGLWKEISHMELNVKTMVKPFTQLLQSRKARTFPDFGAIAPPMVKSVSGCNSLVIMMILATHSGAMSSCRIKHFEKSLAFGDVECWVHILVESKKGLKDLSLESMPHCEELTDKIVSDEHTFLPSFLHGVFECLSSLELINYTLNSCLPFEECNKLKKLTMKRIYLDDGTLSGILKNCVVLENFNLLESTGFERLIIVKSTLRVLQLQALCVDEIQLCCNNLEVLLLESVICAVKNVSISSPYLKTFHSYSNSMYAKMLSVENGKSIMKTHEVLAHCSGLVGSLRRNIFKNLSNLCIDLDLNHMREAWLFSYLLKLCTNIQVIQISLPVFRNKNQSSNSSKYGDYSHPISKLWQRRELCYCIGQKLKCVYIRGFRGKEQEVEFGKYLITKATMMKRITLICSSDSKEAAEKLLSLPMASGNLSINLILNGNNPMEEFVEHQNRLNL</sequence>
<dbReference type="Pfam" id="PF00646">
    <property type="entry name" value="F-box"/>
    <property type="match status" value="1"/>
</dbReference>
<dbReference type="Gramene" id="ESW21342">
    <property type="protein sequence ID" value="ESW21342"/>
    <property type="gene ID" value="PHAVU_005G062900g"/>
</dbReference>
<dbReference type="InterPro" id="IPR053772">
    <property type="entry name" value="At1g61320/At1g61330-like"/>
</dbReference>
<protein>
    <recommendedName>
        <fullName evidence="6">F-box domain-containing protein</fullName>
    </recommendedName>
</protein>
<reference evidence="5" key="1">
    <citation type="journal article" date="2014" name="Nat. Genet.">
        <title>A reference genome for common bean and genome-wide analysis of dual domestications.</title>
        <authorList>
            <person name="Schmutz J."/>
            <person name="McClean P.E."/>
            <person name="Mamidi S."/>
            <person name="Wu G.A."/>
            <person name="Cannon S.B."/>
            <person name="Grimwood J."/>
            <person name="Jenkins J."/>
            <person name="Shu S."/>
            <person name="Song Q."/>
            <person name="Chavarro C."/>
            <person name="Torres-Torres M."/>
            <person name="Geffroy V."/>
            <person name="Moghaddam S.M."/>
            <person name="Gao D."/>
            <person name="Abernathy B."/>
            <person name="Barry K."/>
            <person name="Blair M."/>
            <person name="Brick M.A."/>
            <person name="Chovatia M."/>
            <person name="Gepts P."/>
            <person name="Goodstein D.M."/>
            <person name="Gonzales M."/>
            <person name="Hellsten U."/>
            <person name="Hyten D.L."/>
            <person name="Jia G."/>
            <person name="Kelly J.D."/>
            <person name="Kudrna D."/>
            <person name="Lee R."/>
            <person name="Richard M.M."/>
            <person name="Miklas P.N."/>
            <person name="Osorno J.M."/>
            <person name="Rodrigues J."/>
            <person name="Thareau V."/>
            <person name="Urrea C.A."/>
            <person name="Wang M."/>
            <person name="Yu Y."/>
            <person name="Zhang M."/>
            <person name="Wing R.A."/>
            <person name="Cregan P.B."/>
            <person name="Rokhsar D.S."/>
            <person name="Jackson S.A."/>
        </authorList>
    </citation>
    <scope>NUCLEOTIDE SEQUENCE [LARGE SCALE GENOMIC DNA]</scope>
    <source>
        <strain evidence="5">cv. G19833</strain>
    </source>
</reference>
<evidence type="ECO:0000259" key="3">
    <source>
        <dbReference type="Pfam" id="PF24758"/>
    </source>
</evidence>
<dbReference type="Pfam" id="PF08387">
    <property type="entry name" value="FBD"/>
    <property type="match status" value="1"/>
</dbReference>
<dbReference type="EMBL" id="CM002292">
    <property type="protein sequence ID" value="ESW21342.1"/>
    <property type="molecule type" value="Genomic_DNA"/>
</dbReference>
<feature type="domain" description="FBD" evidence="2">
    <location>
        <begin position="395"/>
        <end position="436"/>
    </location>
</feature>
<dbReference type="PANTHER" id="PTHR34145:SF28">
    <property type="entry name" value="F-BOX DOMAIN-CONTAINING PROTEIN"/>
    <property type="match status" value="1"/>
</dbReference>
<dbReference type="InterPro" id="IPR055411">
    <property type="entry name" value="LRR_FXL15/At3g58940/PEG3-like"/>
</dbReference>
<dbReference type="PANTHER" id="PTHR34145">
    <property type="entry name" value="OS02G0105600 PROTEIN"/>
    <property type="match status" value="1"/>
</dbReference>
<dbReference type="OrthoDB" id="1425134at2759"/>
<evidence type="ECO:0008006" key="6">
    <source>
        <dbReference type="Google" id="ProtNLM"/>
    </source>
</evidence>
<keyword evidence="5" id="KW-1185">Reference proteome</keyword>
<name>V7BTL7_PHAVU</name>
<proteinExistence type="predicted"/>
<dbReference type="InterPro" id="IPR001810">
    <property type="entry name" value="F-box_dom"/>
</dbReference>
<organism evidence="4 5">
    <name type="scientific">Phaseolus vulgaris</name>
    <name type="common">Kidney bean</name>
    <name type="synonym">French bean</name>
    <dbReference type="NCBI Taxonomy" id="3885"/>
    <lineage>
        <taxon>Eukaryota</taxon>
        <taxon>Viridiplantae</taxon>
        <taxon>Streptophyta</taxon>
        <taxon>Embryophyta</taxon>
        <taxon>Tracheophyta</taxon>
        <taxon>Spermatophyta</taxon>
        <taxon>Magnoliopsida</taxon>
        <taxon>eudicotyledons</taxon>
        <taxon>Gunneridae</taxon>
        <taxon>Pentapetalae</taxon>
        <taxon>rosids</taxon>
        <taxon>fabids</taxon>
        <taxon>Fabales</taxon>
        <taxon>Fabaceae</taxon>
        <taxon>Papilionoideae</taxon>
        <taxon>50 kb inversion clade</taxon>
        <taxon>NPAAA clade</taxon>
        <taxon>indigoferoid/millettioid clade</taxon>
        <taxon>Phaseoleae</taxon>
        <taxon>Phaseolus</taxon>
    </lineage>
</organism>
<dbReference type="eggNOG" id="ENOG502RZUA">
    <property type="taxonomic scope" value="Eukaryota"/>
</dbReference>
<dbReference type="OMA" id="GIFSCET"/>
<accession>V7BTL7</accession>
<dbReference type="Pfam" id="PF24758">
    <property type="entry name" value="LRR_At5g56370"/>
    <property type="match status" value="1"/>
</dbReference>
<feature type="domain" description="F-box" evidence="1">
    <location>
        <begin position="9"/>
        <end position="42"/>
    </location>
</feature>
<evidence type="ECO:0000259" key="1">
    <source>
        <dbReference type="Pfam" id="PF00646"/>
    </source>
</evidence>
<evidence type="ECO:0000313" key="4">
    <source>
        <dbReference type="EMBL" id="ESW21342.1"/>
    </source>
</evidence>
<dbReference type="InterPro" id="IPR036047">
    <property type="entry name" value="F-box-like_dom_sf"/>
</dbReference>
<gene>
    <name evidence="4" type="ORF">PHAVU_005G062900g</name>
</gene>
<feature type="domain" description="F-box/LRR-repeat protein 15/At3g58940/PEG3-like LRR" evidence="3">
    <location>
        <begin position="131"/>
        <end position="252"/>
    </location>
</feature>
<dbReference type="SUPFAM" id="SSF81383">
    <property type="entry name" value="F-box domain"/>
    <property type="match status" value="1"/>
</dbReference>
<dbReference type="AlphaFoldDB" id="V7BTL7"/>
<evidence type="ECO:0000259" key="2">
    <source>
        <dbReference type="Pfam" id="PF08387"/>
    </source>
</evidence>
<dbReference type="Proteomes" id="UP000000226">
    <property type="component" value="Chromosome 5"/>
</dbReference>